<organism evidence="1 2">
    <name type="scientific">Anopheles albimanus</name>
    <name type="common">New world malaria mosquito</name>
    <dbReference type="NCBI Taxonomy" id="7167"/>
    <lineage>
        <taxon>Eukaryota</taxon>
        <taxon>Metazoa</taxon>
        <taxon>Ecdysozoa</taxon>
        <taxon>Arthropoda</taxon>
        <taxon>Hexapoda</taxon>
        <taxon>Insecta</taxon>
        <taxon>Pterygota</taxon>
        <taxon>Neoptera</taxon>
        <taxon>Endopterygota</taxon>
        <taxon>Diptera</taxon>
        <taxon>Nematocera</taxon>
        <taxon>Culicoidea</taxon>
        <taxon>Culicidae</taxon>
        <taxon>Anophelinae</taxon>
        <taxon>Anopheles</taxon>
    </lineage>
</organism>
<name>A0A182FZ12_ANOAL</name>
<reference evidence="1" key="2">
    <citation type="submission" date="2022-08" db="UniProtKB">
        <authorList>
            <consortium name="EnsemblMetazoa"/>
        </authorList>
    </citation>
    <scope>IDENTIFICATION</scope>
    <source>
        <strain evidence="1">STECLA/ALBI9_A</strain>
    </source>
</reference>
<proteinExistence type="predicted"/>
<dbReference type="VEuPathDB" id="VectorBase:AALB014836"/>
<accession>A0A182FZ12</accession>
<dbReference type="Proteomes" id="UP000069272">
    <property type="component" value="Chromosome 2R"/>
</dbReference>
<dbReference type="EnsemblMetazoa" id="AALB014836-RA">
    <property type="protein sequence ID" value="AALB014836-PA"/>
    <property type="gene ID" value="AALB014836"/>
</dbReference>
<dbReference type="AlphaFoldDB" id="A0A182FZ12"/>
<keyword evidence="2" id="KW-1185">Reference proteome</keyword>
<evidence type="ECO:0000313" key="1">
    <source>
        <dbReference type="EnsemblMetazoa" id="AALB014836-PA"/>
    </source>
</evidence>
<evidence type="ECO:0000313" key="2">
    <source>
        <dbReference type="Proteomes" id="UP000069272"/>
    </source>
</evidence>
<protein>
    <submittedName>
        <fullName evidence="1">Uncharacterized protein</fullName>
    </submittedName>
</protein>
<reference evidence="1 2" key="1">
    <citation type="journal article" date="2017" name="G3 (Bethesda)">
        <title>The Physical Genome Mapping of Anopheles albimanus Corrected Scaffold Misassemblies and Identified Interarm Rearrangements in Genus Anopheles.</title>
        <authorList>
            <person name="Artemov G.N."/>
            <person name="Peery A.N."/>
            <person name="Jiang X."/>
            <person name="Tu Z."/>
            <person name="Stegniy V.N."/>
            <person name="Sharakhova M.V."/>
            <person name="Sharakhov I.V."/>
        </authorList>
    </citation>
    <scope>NUCLEOTIDE SEQUENCE [LARGE SCALE GENOMIC DNA]</scope>
    <source>
        <strain evidence="1 2">ALBI9_A</strain>
    </source>
</reference>
<sequence>MAGRRNFKLRFLRVHPQSNDRYSMIGEQDGHVG</sequence>